<keyword evidence="3 6" id="KW-0812">Transmembrane</keyword>
<dbReference type="EMBL" id="CCYA01000277">
    <property type="protein sequence ID" value="CEH19127.1"/>
    <property type="molecule type" value="Genomic_DNA"/>
</dbReference>
<name>A0A0P1BRR0_9BASI</name>
<comment type="similarity">
    <text evidence="2">Belongs to the TMEM14 family.</text>
</comment>
<keyword evidence="5" id="KW-0472">Membrane</keyword>
<dbReference type="PANTHER" id="PTHR12668:SF53">
    <property type="entry name" value="TMEM14 PROTEIN HOMOLOG YJR085C"/>
    <property type="match status" value="1"/>
</dbReference>
<dbReference type="InterPro" id="IPR044890">
    <property type="entry name" value="TMEM14_sf"/>
</dbReference>
<dbReference type="Gene3D" id="1.10.10.1740">
    <property type="entry name" value="Transmembrane protein 14-like"/>
    <property type="match status" value="1"/>
</dbReference>
<evidence type="ECO:0000256" key="5">
    <source>
        <dbReference type="ARBA" id="ARBA00023136"/>
    </source>
</evidence>
<keyword evidence="7" id="KW-1185">Reference proteome</keyword>
<evidence type="ECO:0000256" key="3">
    <source>
        <dbReference type="ARBA" id="ARBA00022692"/>
    </source>
</evidence>
<dbReference type="GO" id="GO:0016020">
    <property type="term" value="C:membrane"/>
    <property type="evidence" value="ECO:0007669"/>
    <property type="project" value="UniProtKB-SubCell"/>
</dbReference>
<evidence type="ECO:0000256" key="1">
    <source>
        <dbReference type="ARBA" id="ARBA00004370"/>
    </source>
</evidence>
<dbReference type="OrthoDB" id="5620at2759"/>
<dbReference type="Proteomes" id="UP000054845">
    <property type="component" value="Unassembled WGS sequence"/>
</dbReference>
<evidence type="ECO:0000313" key="6">
    <source>
        <dbReference type="EMBL" id="CEH19127.1"/>
    </source>
</evidence>
<evidence type="ECO:0000313" key="7">
    <source>
        <dbReference type="Proteomes" id="UP000054845"/>
    </source>
</evidence>
<evidence type="ECO:0000256" key="2">
    <source>
        <dbReference type="ARBA" id="ARBA00007590"/>
    </source>
</evidence>
<dbReference type="PANTHER" id="PTHR12668">
    <property type="entry name" value="TRANSMEMBRANE PROTEIN 14, 15"/>
    <property type="match status" value="1"/>
</dbReference>
<comment type="subcellular location">
    <subcellularLocation>
        <location evidence="1">Membrane</location>
    </subcellularLocation>
</comment>
<proteinExistence type="inferred from homology"/>
<dbReference type="AlphaFoldDB" id="A0A0P1BRR0"/>
<sequence length="103" mass="10460">MSEHPAYTMAALCGIGGLIGFAKTRSVPSIVAGLGVGALYAVGGYRIKSGGDYGYEICAGASALLLGSSLPRARKGPVPAGLSVASTVAGAYYAKQVYDFRIR</sequence>
<reference evidence="6 7" key="1">
    <citation type="submission" date="2014-09" db="EMBL/GenBank/DDBJ databases">
        <authorList>
            <person name="Magalhaes I.L.F."/>
            <person name="Oliveira U."/>
            <person name="Santos F.R."/>
            <person name="Vidigal T.H.D.A."/>
            <person name="Brescovit A.D."/>
            <person name="Santos A.J."/>
        </authorList>
    </citation>
    <scope>NUCLEOTIDE SEQUENCE [LARGE SCALE GENOMIC DNA]</scope>
</reference>
<dbReference type="InterPro" id="IPR005349">
    <property type="entry name" value="TMEM14"/>
</dbReference>
<dbReference type="Pfam" id="PF03647">
    <property type="entry name" value="Tmemb_14"/>
    <property type="match status" value="1"/>
</dbReference>
<accession>A0A0P1BRR0</accession>
<protein>
    <submittedName>
        <fullName evidence="6">Transmembrane protein 14c</fullName>
    </submittedName>
</protein>
<keyword evidence="4" id="KW-1133">Transmembrane helix</keyword>
<evidence type="ECO:0000256" key="4">
    <source>
        <dbReference type="ARBA" id="ARBA00022989"/>
    </source>
</evidence>
<organism evidence="6 7">
    <name type="scientific">Ceraceosorus bombacis</name>
    <dbReference type="NCBI Taxonomy" id="401625"/>
    <lineage>
        <taxon>Eukaryota</taxon>
        <taxon>Fungi</taxon>
        <taxon>Dikarya</taxon>
        <taxon>Basidiomycota</taxon>
        <taxon>Ustilaginomycotina</taxon>
        <taxon>Exobasidiomycetes</taxon>
        <taxon>Ceraceosorales</taxon>
        <taxon>Ceraceosoraceae</taxon>
        <taxon>Ceraceosorus</taxon>
    </lineage>
</organism>